<feature type="compositionally biased region" description="Low complexity" evidence="2">
    <location>
        <begin position="493"/>
        <end position="514"/>
    </location>
</feature>
<protein>
    <recommendedName>
        <fullName evidence="3">PH domain-containing protein</fullName>
    </recommendedName>
</protein>
<dbReference type="SUPFAM" id="SSF50729">
    <property type="entry name" value="PH domain-like"/>
    <property type="match status" value="1"/>
</dbReference>
<dbReference type="InterPro" id="IPR046869">
    <property type="entry name" value="SLM1/RGC1-like_PH"/>
</dbReference>
<feature type="domain" description="PH" evidence="3">
    <location>
        <begin position="325"/>
        <end position="437"/>
    </location>
</feature>
<feature type="compositionally biased region" description="Polar residues" evidence="2">
    <location>
        <begin position="12"/>
        <end position="27"/>
    </location>
</feature>
<dbReference type="Pfam" id="PF20400">
    <property type="entry name" value="BAR_4"/>
    <property type="match status" value="1"/>
</dbReference>
<dbReference type="InterPro" id="IPR011993">
    <property type="entry name" value="PH-like_dom_sf"/>
</dbReference>
<dbReference type="InterPro" id="IPR001849">
    <property type="entry name" value="PH_domain"/>
</dbReference>
<evidence type="ECO:0000256" key="1">
    <source>
        <dbReference type="ARBA" id="ARBA00022553"/>
    </source>
</evidence>
<evidence type="ECO:0000259" key="3">
    <source>
        <dbReference type="PROSITE" id="PS50003"/>
    </source>
</evidence>
<keyword evidence="1" id="KW-0597">Phosphoprotein</keyword>
<dbReference type="Gene3D" id="1.20.1270.60">
    <property type="entry name" value="Arfaptin homology (AH) domain/BAR domain"/>
    <property type="match status" value="1"/>
</dbReference>
<dbReference type="PROSITE" id="PS50003">
    <property type="entry name" value="PH_DOMAIN"/>
    <property type="match status" value="1"/>
</dbReference>
<keyword evidence="5" id="KW-1185">Reference proteome</keyword>
<feature type="compositionally biased region" description="Basic and acidic residues" evidence="2">
    <location>
        <begin position="540"/>
        <end position="549"/>
    </location>
</feature>
<dbReference type="Gene3D" id="2.30.29.30">
    <property type="entry name" value="Pleckstrin-homology domain (PH domain)/Phosphotyrosine-binding domain (PTB)"/>
    <property type="match status" value="1"/>
</dbReference>
<feature type="region of interest" description="Disordered" evidence="2">
    <location>
        <begin position="459"/>
        <end position="549"/>
    </location>
</feature>
<evidence type="ECO:0000256" key="2">
    <source>
        <dbReference type="SAM" id="MobiDB-lite"/>
    </source>
</evidence>
<dbReference type="InterPro" id="IPR027267">
    <property type="entry name" value="AH/BAR_dom_sf"/>
</dbReference>
<gene>
    <name evidence="4" type="ORF">HMPREF1541_05781</name>
</gene>
<dbReference type="Proteomes" id="UP000030752">
    <property type="component" value="Unassembled WGS sequence"/>
</dbReference>
<organism evidence="4 5">
    <name type="scientific">Cyphellophora europaea (strain CBS 101466)</name>
    <name type="common">Phialophora europaea</name>
    <dbReference type="NCBI Taxonomy" id="1220924"/>
    <lineage>
        <taxon>Eukaryota</taxon>
        <taxon>Fungi</taxon>
        <taxon>Dikarya</taxon>
        <taxon>Ascomycota</taxon>
        <taxon>Pezizomycotina</taxon>
        <taxon>Eurotiomycetes</taxon>
        <taxon>Chaetothyriomycetidae</taxon>
        <taxon>Chaetothyriales</taxon>
        <taxon>Cyphellophoraceae</taxon>
        <taxon>Cyphellophora</taxon>
    </lineage>
</organism>
<dbReference type="InterPro" id="IPR046868">
    <property type="entry name" value="BAR_4"/>
</dbReference>
<dbReference type="GeneID" id="19973120"/>
<feature type="compositionally biased region" description="Low complexity" evidence="2">
    <location>
        <begin position="28"/>
        <end position="57"/>
    </location>
</feature>
<dbReference type="PANTHER" id="PTHR31941:SF1">
    <property type="entry name" value="CYTOSKELETAL SIGNALING PROTEIN SLM1"/>
    <property type="match status" value="1"/>
</dbReference>
<dbReference type="PANTHER" id="PTHR31941">
    <property type="entry name" value="CYTOSKELETAL SIGNALING PROTEIN SLM1"/>
    <property type="match status" value="1"/>
</dbReference>
<dbReference type="VEuPathDB" id="FungiDB:HMPREF1541_05781"/>
<name>W2RTB1_CYPE1</name>
<reference evidence="4 5" key="1">
    <citation type="submission" date="2013-03" db="EMBL/GenBank/DDBJ databases">
        <title>The Genome Sequence of Phialophora europaea CBS 101466.</title>
        <authorList>
            <consortium name="The Broad Institute Genomics Platform"/>
            <person name="Cuomo C."/>
            <person name="de Hoog S."/>
            <person name="Gorbushina A."/>
            <person name="Walker B."/>
            <person name="Young S.K."/>
            <person name="Zeng Q."/>
            <person name="Gargeya S."/>
            <person name="Fitzgerald M."/>
            <person name="Haas B."/>
            <person name="Abouelleil A."/>
            <person name="Allen A.W."/>
            <person name="Alvarado L."/>
            <person name="Arachchi H.M."/>
            <person name="Berlin A.M."/>
            <person name="Chapman S.B."/>
            <person name="Gainer-Dewar J."/>
            <person name="Goldberg J."/>
            <person name="Griggs A."/>
            <person name="Gujja S."/>
            <person name="Hansen M."/>
            <person name="Howarth C."/>
            <person name="Imamovic A."/>
            <person name="Ireland A."/>
            <person name="Larimer J."/>
            <person name="McCowan C."/>
            <person name="Murphy C."/>
            <person name="Pearson M."/>
            <person name="Poon T.W."/>
            <person name="Priest M."/>
            <person name="Roberts A."/>
            <person name="Saif S."/>
            <person name="Shea T."/>
            <person name="Sisk P."/>
            <person name="Sykes S."/>
            <person name="Wortman J."/>
            <person name="Nusbaum C."/>
            <person name="Birren B."/>
        </authorList>
    </citation>
    <scope>NUCLEOTIDE SEQUENCE [LARGE SCALE GENOMIC DNA]</scope>
    <source>
        <strain evidence="4 5">CBS 101466</strain>
    </source>
</reference>
<dbReference type="EMBL" id="KB822721">
    <property type="protein sequence ID" value="ETN39555.1"/>
    <property type="molecule type" value="Genomic_DNA"/>
</dbReference>
<accession>W2RTB1</accession>
<dbReference type="SUPFAM" id="SSF103657">
    <property type="entry name" value="BAR/IMD domain-like"/>
    <property type="match status" value="1"/>
</dbReference>
<evidence type="ECO:0000313" key="5">
    <source>
        <dbReference type="Proteomes" id="UP000030752"/>
    </source>
</evidence>
<dbReference type="OrthoDB" id="2264563at2759"/>
<dbReference type="HOGENOM" id="CLU_038067_0_0_1"/>
<dbReference type="eggNOG" id="ENOG502QRAF">
    <property type="taxonomic scope" value="Eukaryota"/>
</dbReference>
<dbReference type="RefSeq" id="XP_008718340.1">
    <property type="nucleotide sequence ID" value="XM_008720118.1"/>
</dbReference>
<dbReference type="Pfam" id="PF20399">
    <property type="entry name" value="PH_20"/>
    <property type="match status" value="1"/>
</dbReference>
<dbReference type="SMART" id="SM00233">
    <property type="entry name" value="PH"/>
    <property type="match status" value="1"/>
</dbReference>
<proteinExistence type="predicted"/>
<sequence length="549" mass="58993">MSLLKQALRTGTYEQPPSYSSTMTSLPTRSNTTATSTTMGGSSVSSGDGPQGDPSTSIGLLQERLQAWKHTCGYLEEYIKEVAKVQKTSAKDQDKILKSLSHPLREGHHFDSALGGISGLFENLRANTQSQSNLYVETEKNLHGQVLPILERLHAEIKSKTKELESGAGKGAKAVDAARKVSQKYIDALAQSSARFDSSHGRLAADDDPYVLQRNVNHHLNKQVLEENNNRQDVIAVQNSFQQFEAHVVTTLQTALNSFNQFMSGQADRQKAMFGDIASTASNIPLDFEWNGFRERSSNVLVNPNAPPRSMDNISFPNQGHRATKPLIEGSLERKSRGGVGALTGYKSGYYAITPAGWLHQFKDNDDFHKEPSPEKSIYLPDSTIGAVDGQKFTIKGKDSSGNKLSQKMSISSEFQFKAHTGADAVKWHEIIADMSAGQSTSLPTSPVESRNITPIATHTEAPASTVPPAQESGVVTSPTESGKAAQAAHGSPIATQASPAQAAPAQGLAAPNQNTGLARSSSGAGDGKHYHSGPATNELGEREYVAKQ</sequence>
<evidence type="ECO:0000313" key="4">
    <source>
        <dbReference type="EMBL" id="ETN39555.1"/>
    </source>
</evidence>
<dbReference type="FunCoup" id="W2RTB1">
    <property type="interactions" value="120"/>
</dbReference>
<dbReference type="STRING" id="1220924.W2RTB1"/>
<feature type="compositionally biased region" description="Polar residues" evidence="2">
    <location>
        <begin position="515"/>
        <end position="524"/>
    </location>
</feature>
<dbReference type="InParanoid" id="W2RTB1"/>
<feature type="region of interest" description="Disordered" evidence="2">
    <location>
        <begin position="1"/>
        <end position="57"/>
    </location>
</feature>
<dbReference type="AlphaFoldDB" id="W2RTB1"/>